<organism evidence="1 2">
    <name type="scientific">Caulobacter phage CcrSC</name>
    <dbReference type="NCBI Taxonomy" id="2283272"/>
    <lineage>
        <taxon>Viruses</taxon>
        <taxon>Duplodnaviria</taxon>
        <taxon>Heunggongvirae</taxon>
        <taxon>Uroviricota</taxon>
        <taxon>Caudoviricetes</taxon>
        <taxon>Jeanschmidtviridae</taxon>
        <taxon>Bertelyvirus</taxon>
        <taxon>Bertelyvirus SC</taxon>
    </lineage>
</organism>
<reference evidence="1" key="2">
    <citation type="submission" date="2021-07" db="EMBL/GenBank/DDBJ databases">
        <title>Giant CbK-like Caulobacter bacteriophages have genetically divergent genomes.</title>
        <authorList>
            <person name="Wilson K."/>
            <person name="Ely B."/>
        </authorList>
    </citation>
    <scope>NUCLEOTIDE SEQUENCE</scope>
</reference>
<proteinExistence type="predicted"/>
<accession>A0A385ECY5</accession>
<sequence>MTMIVKIMTGHDLPDDSPYKTFTLVSDVKSLTFHTQADSEGRRHSFMRAYIADPVKTAEVPGFSEHEVLYDIPAQANVYVMNGNGKTISSWTPPPADTQGKFVVDSATPIQFVDVGKDTIYGRQERYCVLRAADFLPKKAAELAGFEPRPEVIDALESDPLLADQIRQLKAKAKPPAE</sequence>
<dbReference type="EMBL" id="MH588547">
    <property type="protein sequence ID" value="AXQ69731.1"/>
    <property type="molecule type" value="Genomic_DNA"/>
</dbReference>
<protein>
    <submittedName>
        <fullName evidence="1">Uncharacterized protein</fullName>
    </submittedName>
</protein>
<evidence type="ECO:0000313" key="1">
    <source>
        <dbReference type="EMBL" id="AXQ69731.1"/>
    </source>
</evidence>
<name>A0A385ECY5_9CAUD</name>
<gene>
    <name evidence="1" type="ORF">CcrSC_gp149</name>
</gene>
<keyword evidence="2" id="KW-1185">Reference proteome</keyword>
<reference evidence="1" key="1">
    <citation type="submission" date="2018-07" db="EMBL/GenBank/DDBJ databases">
        <authorList>
            <person name="Wilson K.M."/>
            <person name="Ely B."/>
        </authorList>
    </citation>
    <scope>NUCLEOTIDE SEQUENCE</scope>
</reference>
<dbReference type="Proteomes" id="UP000259683">
    <property type="component" value="Segment"/>
</dbReference>
<evidence type="ECO:0000313" key="2">
    <source>
        <dbReference type="Proteomes" id="UP000259683"/>
    </source>
</evidence>